<evidence type="ECO:0000256" key="3">
    <source>
        <dbReference type="SAM" id="MobiDB-lite"/>
    </source>
</evidence>
<evidence type="ECO:0000256" key="2">
    <source>
        <dbReference type="ARBA" id="ARBA00022801"/>
    </source>
</evidence>
<proteinExistence type="inferred from homology"/>
<dbReference type="GeneID" id="37011763"/>
<name>A0A316U6T7_9BASI</name>
<gene>
    <name evidence="5" type="ORF">BCV69DRAFT_242237</name>
</gene>
<dbReference type="SUPFAM" id="SSF53474">
    <property type="entry name" value="alpha/beta-Hydrolases"/>
    <property type="match status" value="1"/>
</dbReference>
<feature type="region of interest" description="Disordered" evidence="3">
    <location>
        <begin position="719"/>
        <end position="797"/>
    </location>
</feature>
<evidence type="ECO:0000259" key="4">
    <source>
        <dbReference type="Pfam" id="PF07859"/>
    </source>
</evidence>
<accession>A0A316U6T7</accession>
<dbReference type="InterPro" id="IPR029058">
    <property type="entry name" value="AB_hydrolase_fold"/>
</dbReference>
<feature type="domain" description="Alpha/beta hydrolase fold-3" evidence="4">
    <location>
        <begin position="416"/>
        <end position="469"/>
    </location>
</feature>
<protein>
    <submittedName>
        <fullName evidence="5">Alpha/beta-hydrolase</fullName>
    </submittedName>
</protein>
<feature type="compositionally biased region" description="Low complexity" evidence="3">
    <location>
        <begin position="734"/>
        <end position="748"/>
    </location>
</feature>
<feature type="region of interest" description="Disordered" evidence="3">
    <location>
        <begin position="314"/>
        <end position="399"/>
    </location>
</feature>
<dbReference type="Proteomes" id="UP000245942">
    <property type="component" value="Unassembled WGS sequence"/>
</dbReference>
<dbReference type="Pfam" id="PF07859">
    <property type="entry name" value="Abhydrolase_3"/>
    <property type="match status" value="2"/>
</dbReference>
<dbReference type="Gene3D" id="3.40.50.1820">
    <property type="entry name" value="alpha/beta hydrolase"/>
    <property type="match status" value="2"/>
</dbReference>
<dbReference type="EMBL" id="KZ819329">
    <property type="protein sequence ID" value="PWN20151.1"/>
    <property type="molecule type" value="Genomic_DNA"/>
</dbReference>
<feature type="region of interest" description="Disordered" evidence="3">
    <location>
        <begin position="546"/>
        <end position="619"/>
    </location>
</feature>
<sequence>MTISTVGAARHISPTVISTFFKHYFRQAKKSKEDRRLEATDELLFDEAFHIVKRFISLGTADTVEALQAFTNTRIPSQPFTTLVPTLIPLHSCDQAARALIEYFGEEDLKNVVGGERWWQVRGLNGVEAEWVAMTKDWKHAKVPAAASQENGQDEGEVPVEELDRLRRVMLYLHGGGYYFGSCNTHRYQITRLARKMGGRAFCPNYRKAPGFPWPCPLQDCLAAWFYLTDPPPGAGHKAIDPKNIVLAGDSAGGGMCLAVLGVLRDLGMPMPAGAVLISPWCDMTHSFPSIMQNTDSDIIPPYGFIHKPSTLWPSNNVSPGNQTPKASTDAPGGSPGPEGGATHEPSGPSQPTRNSSEKSSTESTANGGAEQNSGETSAKGQANSRFSGVPPAPHPLQSEPIRVELTGHKDPIELKQQIQLYATNNQLYHPLCSPILQGSLGGLPPLYILAGDGEVLRDEVIMLAHRAARPEKYPLPEHLLAKNGRSRETAERFNSQPTQVHLQVFDYQCHVLTLFSFTTAARFAYRAIASFCKYVTRAETIEAGSWSSSKGSPFPILAQEPSPSSSVFSPLPPKEERSANGKEVSRTISASRPSPLDTTTMGLRTDRTTDSPVTLGVQNDYSGQVPLIRPAYEEHMIRERVDVRGAVRALEPEEELQSIRLFVDHPNLIGSIREGPVRRYLEGQEKWDNRFKKTAKHVEKKRKANEKAAEEMLRRAAEKGLLHRGKTGQVRPRGTSRGQARTRTSGSRRGGDRRRGHRSRSEVAAEEWVEEPPRYGPLDVCLAGETPPPSALAGRRDCDDSLTLLRTSL</sequence>
<feature type="domain" description="Alpha/beta hydrolase fold-3" evidence="4">
    <location>
        <begin position="170"/>
        <end position="296"/>
    </location>
</feature>
<dbReference type="InterPro" id="IPR013094">
    <property type="entry name" value="AB_hydrolase_3"/>
</dbReference>
<keyword evidence="6" id="KW-1185">Reference proteome</keyword>
<dbReference type="RefSeq" id="XP_025347311.1">
    <property type="nucleotide sequence ID" value="XM_025490029.1"/>
</dbReference>
<dbReference type="AlphaFoldDB" id="A0A316U6T7"/>
<feature type="compositionally biased region" description="Polar residues" evidence="3">
    <location>
        <begin position="362"/>
        <end position="387"/>
    </location>
</feature>
<organism evidence="5 6">
    <name type="scientific">Pseudomicrostroma glucosiphilum</name>
    <dbReference type="NCBI Taxonomy" id="1684307"/>
    <lineage>
        <taxon>Eukaryota</taxon>
        <taxon>Fungi</taxon>
        <taxon>Dikarya</taxon>
        <taxon>Basidiomycota</taxon>
        <taxon>Ustilaginomycotina</taxon>
        <taxon>Exobasidiomycetes</taxon>
        <taxon>Microstromatales</taxon>
        <taxon>Microstromatales incertae sedis</taxon>
        <taxon>Pseudomicrostroma</taxon>
    </lineage>
</organism>
<dbReference type="PROSITE" id="PS01173">
    <property type="entry name" value="LIPASE_GDXG_HIS"/>
    <property type="match status" value="1"/>
</dbReference>
<evidence type="ECO:0000313" key="6">
    <source>
        <dbReference type="Proteomes" id="UP000245942"/>
    </source>
</evidence>
<dbReference type="PANTHER" id="PTHR48081:SF5">
    <property type="entry name" value="ALPHA_BETA HYDROLASE FOLD-3 DOMAIN-CONTAINING PROTEIN"/>
    <property type="match status" value="1"/>
</dbReference>
<dbReference type="InterPro" id="IPR002168">
    <property type="entry name" value="Lipase_GDXG_HIS_AS"/>
</dbReference>
<feature type="compositionally biased region" description="Basic and acidic residues" evidence="3">
    <location>
        <begin position="574"/>
        <end position="586"/>
    </location>
</feature>
<evidence type="ECO:0000256" key="1">
    <source>
        <dbReference type="ARBA" id="ARBA00010515"/>
    </source>
</evidence>
<comment type="similarity">
    <text evidence="1">Belongs to the 'GDXG' lipolytic enzyme family.</text>
</comment>
<feature type="compositionally biased region" description="Polar residues" evidence="3">
    <location>
        <begin position="314"/>
        <end position="327"/>
    </location>
</feature>
<dbReference type="GO" id="GO:0016787">
    <property type="term" value="F:hydrolase activity"/>
    <property type="evidence" value="ECO:0007669"/>
    <property type="project" value="UniProtKB-KW"/>
</dbReference>
<dbReference type="OrthoDB" id="1662883at2759"/>
<reference evidence="5 6" key="1">
    <citation type="journal article" date="2018" name="Mol. Biol. Evol.">
        <title>Broad Genomic Sampling Reveals a Smut Pathogenic Ancestry of the Fungal Clade Ustilaginomycotina.</title>
        <authorList>
            <person name="Kijpornyongpan T."/>
            <person name="Mondo S.J."/>
            <person name="Barry K."/>
            <person name="Sandor L."/>
            <person name="Lee J."/>
            <person name="Lipzen A."/>
            <person name="Pangilinan J."/>
            <person name="LaButti K."/>
            <person name="Hainaut M."/>
            <person name="Henrissat B."/>
            <person name="Grigoriev I.V."/>
            <person name="Spatafora J.W."/>
            <person name="Aime M.C."/>
        </authorList>
    </citation>
    <scope>NUCLEOTIDE SEQUENCE [LARGE SCALE GENOMIC DNA]</scope>
    <source>
        <strain evidence="5 6">MCA 4718</strain>
    </source>
</reference>
<evidence type="ECO:0000313" key="5">
    <source>
        <dbReference type="EMBL" id="PWN20151.1"/>
    </source>
</evidence>
<keyword evidence="2 5" id="KW-0378">Hydrolase</keyword>
<dbReference type="STRING" id="1684307.A0A316U6T7"/>
<dbReference type="PANTHER" id="PTHR48081">
    <property type="entry name" value="AB HYDROLASE SUPERFAMILY PROTEIN C4A8.06C"/>
    <property type="match status" value="1"/>
</dbReference>
<feature type="non-terminal residue" evidence="5">
    <location>
        <position position="810"/>
    </location>
</feature>
<dbReference type="InterPro" id="IPR050300">
    <property type="entry name" value="GDXG_lipolytic_enzyme"/>
</dbReference>